<evidence type="ECO:0000256" key="1">
    <source>
        <dbReference type="SAM" id="MobiDB-lite"/>
    </source>
</evidence>
<organism evidence="2 3">
    <name type="scientific">Gulo gulo</name>
    <name type="common">Wolverine</name>
    <name type="synonym">Gluton</name>
    <dbReference type="NCBI Taxonomy" id="48420"/>
    <lineage>
        <taxon>Eukaryota</taxon>
        <taxon>Metazoa</taxon>
        <taxon>Chordata</taxon>
        <taxon>Craniata</taxon>
        <taxon>Vertebrata</taxon>
        <taxon>Euteleostomi</taxon>
        <taxon>Mammalia</taxon>
        <taxon>Eutheria</taxon>
        <taxon>Laurasiatheria</taxon>
        <taxon>Carnivora</taxon>
        <taxon>Caniformia</taxon>
        <taxon>Musteloidea</taxon>
        <taxon>Mustelidae</taxon>
        <taxon>Guloninae</taxon>
        <taxon>Gulo</taxon>
    </lineage>
</organism>
<dbReference type="AlphaFoldDB" id="A0A9X9LGY6"/>
<comment type="caution">
    <text evidence="2">The sequence shown here is derived from an EMBL/GenBank/DDBJ whole genome shotgun (WGS) entry which is preliminary data.</text>
</comment>
<dbReference type="Proteomes" id="UP000269945">
    <property type="component" value="Unassembled WGS sequence"/>
</dbReference>
<keyword evidence="3" id="KW-1185">Reference proteome</keyword>
<sequence>WLDPVVRRGGGARGKGRGQTKSITFFLSPPAVSPFRGLEEPPRCPARSRRPDLSPGAAHDLEVVIDEADNALPAGSCLPPGSAPQCSSSPSRSSAESGQRTSSGPSTGPRWRRRCLGRRKGTAQLMTCPQDCCHPRPLSWCLLEERLRIWILSPSWEVLPNPPGWVRCHL</sequence>
<name>A0A9X9LGY6_GULGU</name>
<feature type="compositionally biased region" description="Low complexity" evidence="1">
    <location>
        <begin position="79"/>
        <end position="100"/>
    </location>
</feature>
<evidence type="ECO:0000313" key="3">
    <source>
        <dbReference type="Proteomes" id="UP000269945"/>
    </source>
</evidence>
<dbReference type="EMBL" id="CYRY02003242">
    <property type="protein sequence ID" value="VCW67894.1"/>
    <property type="molecule type" value="Genomic_DNA"/>
</dbReference>
<accession>A0A9X9LGY6</accession>
<feature type="region of interest" description="Disordered" evidence="1">
    <location>
        <begin position="1"/>
        <end position="114"/>
    </location>
</feature>
<feature type="non-terminal residue" evidence="2">
    <location>
        <position position="1"/>
    </location>
</feature>
<reference evidence="2 3" key="1">
    <citation type="submission" date="2018-10" db="EMBL/GenBank/DDBJ databases">
        <authorList>
            <person name="Ekblom R."/>
            <person name="Jareborg N."/>
        </authorList>
    </citation>
    <scope>NUCLEOTIDE SEQUENCE [LARGE SCALE GENOMIC DNA]</scope>
    <source>
        <tissue evidence="2">Muscle</tissue>
    </source>
</reference>
<protein>
    <submittedName>
        <fullName evidence="2">Uncharacterized protein</fullName>
    </submittedName>
</protein>
<evidence type="ECO:0000313" key="2">
    <source>
        <dbReference type="EMBL" id="VCW67894.1"/>
    </source>
</evidence>
<gene>
    <name evidence="2" type="ORF">BN2614_LOCUS1</name>
</gene>
<proteinExistence type="predicted"/>